<comment type="caution">
    <text evidence="1">The sequence shown here is derived from an EMBL/GenBank/DDBJ whole genome shotgun (WGS) entry which is preliminary data.</text>
</comment>
<keyword evidence="2" id="KW-1185">Reference proteome</keyword>
<dbReference type="Gene3D" id="1.25.40.20">
    <property type="entry name" value="Ankyrin repeat-containing domain"/>
    <property type="match status" value="2"/>
</dbReference>
<dbReference type="PANTHER" id="PTHR46224">
    <property type="entry name" value="ANKYRIN REPEAT FAMILY PROTEIN"/>
    <property type="match status" value="1"/>
</dbReference>
<evidence type="ECO:0000313" key="2">
    <source>
        <dbReference type="Proteomes" id="UP000664521"/>
    </source>
</evidence>
<dbReference type="Proteomes" id="UP000664521">
    <property type="component" value="Unassembled WGS sequence"/>
</dbReference>
<dbReference type="Pfam" id="PF12796">
    <property type="entry name" value="Ank_2"/>
    <property type="match status" value="1"/>
</dbReference>
<dbReference type="AlphaFoldDB" id="A0A8H3IWF5"/>
<proteinExistence type="predicted"/>
<dbReference type="SUPFAM" id="SSF48403">
    <property type="entry name" value="Ankyrin repeat"/>
    <property type="match status" value="1"/>
</dbReference>
<dbReference type="EMBL" id="CAJPDS010000092">
    <property type="protein sequence ID" value="CAF9936520.1"/>
    <property type="molecule type" value="Genomic_DNA"/>
</dbReference>
<evidence type="ECO:0008006" key="3">
    <source>
        <dbReference type="Google" id="ProtNLM"/>
    </source>
</evidence>
<dbReference type="InterPro" id="IPR036770">
    <property type="entry name" value="Ankyrin_rpt-contain_sf"/>
</dbReference>
<accession>A0A8H3IWF5</accession>
<dbReference type="InterPro" id="IPR002110">
    <property type="entry name" value="Ankyrin_rpt"/>
</dbReference>
<reference evidence="1" key="1">
    <citation type="submission" date="2021-03" db="EMBL/GenBank/DDBJ databases">
        <authorList>
            <person name="Tagirdzhanova G."/>
        </authorList>
    </citation>
    <scope>NUCLEOTIDE SEQUENCE</scope>
</reference>
<gene>
    <name evidence="1" type="ORF">HETSPECPRED_010363</name>
</gene>
<name>A0A8H3IWF5_9LECA</name>
<dbReference type="OrthoDB" id="539213at2759"/>
<protein>
    <recommendedName>
        <fullName evidence="3">Ankyrin</fullName>
    </recommendedName>
</protein>
<organism evidence="1 2">
    <name type="scientific">Heterodermia speciosa</name>
    <dbReference type="NCBI Taxonomy" id="116794"/>
    <lineage>
        <taxon>Eukaryota</taxon>
        <taxon>Fungi</taxon>
        <taxon>Dikarya</taxon>
        <taxon>Ascomycota</taxon>
        <taxon>Pezizomycotina</taxon>
        <taxon>Lecanoromycetes</taxon>
        <taxon>OSLEUM clade</taxon>
        <taxon>Lecanoromycetidae</taxon>
        <taxon>Caliciales</taxon>
        <taxon>Physciaceae</taxon>
        <taxon>Heterodermia</taxon>
    </lineage>
</organism>
<dbReference type="SMART" id="SM00248">
    <property type="entry name" value="ANK"/>
    <property type="match status" value="4"/>
</dbReference>
<dbReference type="InterPro" id="IPR051616">
    <property type="entry name" value="Cul2-RING_E3_ligase_SR"/>
</dbReference>
<evidence type="ECO:0000313" key="1">
    <source>
        <dbReference type="EMBL" id="CAF9936520.1"/>
    </source>
</evidence>
<sequence>MSAESTTAFLSHLDENTRDRFIETKAAPGISVTELTQTTDSEPPGMEVPYLHYFPFDEATDASKKMYSTIETGDLDAVKTLLKDEDYHTNPNDRSQALAKAVDSQHLSIVQYLLSEGADIDRLVLAAAAEAKSIPIFELMLQAGWDVNAPMFGGCTMLASLTGSASLVTWFLQHGADPNLGPPRTGSSSEATPIPNSGVCLYEATASSTTEVVGLLIEAGATVEDGTPFHAAVRRGQDAIPMLRYLLDLPSISGIDINCLADQRDPFSVGTPLESVIRHGVRSDSVAIARFLLENGADPHPDGRPGIDVFGEPVRSQLEEVHQQWRLRQEK</sequence>